<name>A0ABW9QUE8_9ACTN</name>
<comment type="similarity">
    <text evidence="2 9">Belongs to the ABC-2 integral membrane protein family.</text>
</comment>
<evidence type="ECO:0000256" key="3">
    <source>
        <dbReference type="ARBA" id="ARBA00022448"/>
    </source>
</evidence>
<keyword evidence="4 9" id="KW-1003">Cell membrane</keyword>
<keyword evidence="13" id="KW-1185">Reference proteome</keyword>
<dbReference type="PROSITE" id="PS51012">
    <property type="entry name" value="ABC_TM2"/>
    <property type="match status" value="1"/>
</dbReference>
<dbReference type="EMBL" id="WJHE01000195">
    <property type="protein sequence ID" value="MST32003.1"/>
    <property type="molecule type" value="Genomic_DNA"/>
</dbReference>
<feature type="transmembrane region" description="Helical" evidence="9">
    <location>
        <begin position="169"/>
        <end position="191"/>
    </location>
</feature>
<evidence type="ECO:0000259" key="11">
    <source>
        <dbReference type="PROSITE" id="PS51012"/>
    </source>
</evidence>
<feature type="domain" description="ABC transmembrane type-2" evidence="11">
    <location>
        <begin position="83"/>
        <end position="318"/>
    </location>
</feature>
<keyword evidence="8 9" id="KW-0472">Membrane</keyword>
<dbReference type="PANTHER" id="PTHR30413">
    <property type="entry name" value="INNER MEMBRANE TRANSPORT PERMEASE"/>
    <property type="match status" value="1"/>
</dbReference>
<dbReference type="PANTHER" id="PTHR30413:SF8">
    <property type="entry name" value="TRANSPORT PERMEASE PROTEIN"/>
    <property type="match status" value="1"/>
</dbReference>
<evidence type="ECO:0000313" key="12">
    <source>
        <dbReference type="EMBL" id="MST32003.1"/>
    </source>
</evidence>
<evidence type="ECO:0000256" key="6">
    <source>
        <dbReference type="ARBA" id="ARBA00022692"/>
    </source>
</evidence>
<protein>
    <recommendedName>
        <fullName evidence="9">Transport permease protein</fullName>
    </recommendedName>
</protein>
<keyword evidence="6 9" id="KW-0812">Transmembrane</keyword>
<evidence type="ECO:0000256" key="2">
    <source>
        <dbReference type="ARBA" id="ARBA00007783"/>
    </source>
</evidence>
<feature type="transmembrane region" description="Helical" evidence="9">
    <location>
        <begin position="82"/>
        <end position="102"/>
    </location>
</feature>
<comment type="subcellular location">
    <subcellularLocation>
        <location evidence="1">Cell inner membrane</location>
        <topology evidence="1">Multi-pass membrane protein</topology>
    </subcellularLocation>
    <subcellularLocation>
        <location evidence="9">Cell membrane</location>
        <topology evidence="9">Multi-pass membrane protein</topology>
    </subcellularLocation>
</comment>
<reference evidence="12 13" key="1">
    <citation type="submission" date="2019-11" db="EMBL/GenBank/DDBJ databases">
        <title>Acidiferrimicrobium australis gen. nov., sp. nov., an acidophilic and obligately heterotrophic, member of the Actinobacteria that catalyses dissimilatory oxido- reduction of iron isolated from metal-rich acidic water in Chile.</title>
        <authorList>
            <person name="Gonzalez D."/>
            <person name="Huber K."/>
            <person name="Hedrich S."/>
            <person name="Rojas-Villalobos C."/>
            <person name="Quatrini R."/>
            <person name="Dinamarca M.A."/>
            <person name="Schwarz A."/>
            <person name="Canales C."/>
            <person name="Nancucheo I."/>
        </authorList>
    </citation>
    <scope>NUCLEOTIDE SEQUENCE [LARGE SCALE GENOMIC DNA]</scope>
    <source>
        <strain evidence="12 13">USS-CCA1</strain>
    </source>
</reference>
<keyword evidence="7 9" id="KW-1133">Transmembrane helix</keyword>
<evidence type="ECO:0000256" key="1">
    <source>
        <dbReference type="ARBA" id="ARBA00004429"/>
    </source>
</evidence>
<keyword evidence="5" id="KW-0997">Cell inner membrane</keyword>
<evidence type="ECO:0000256" key="7">
    <source>
        <dbReference type="ARBA" id="ARBA00022989"/>
    </source>
</evidence>
<feature type="compositionally biased region" description="Pro residues" evidence="10">
    <location>
        <begin position="1"/>
        <end position="16"/>
    </location>
</feature>
<feature type="non-terminal residue" evidence="12">
    <location>
        <position position="1"/>
    </location>
</feature>
<sequence>LPPVVPAHRPPAPLAPPRQRAARRPQPGPCLSIRPHHHYDAPDDVALGTAPAVTTLAEYRTSRELFNNLALRELRSKYKRSFLGWAWSLVNPLANTLVYTVLFGVLFHAQPPNGGPSHLKVYALYLLCALLPWNFFQAGVMGSVGSLVGNGNLIKKTYFPRELLPASTIGAALVSHLIEMGLLLVVLLAFGDYWALEWLPMTVVLIFIITIFGLGVGLFFSVLNVYFRDIEHFLGIFFLLWLYATPVVYPTDLVSKHHFPGTHINALRILEINPMTEMASQFRATMFYGGAPDWKAVLYLAAWAFGALAVGLRVFSRMEGRLAEEL</sequence>
<comment type="caution">
    <text evidence="12">The sequence shown here is derived from an EMBL/GenBank/DDBJ whole genome shotgun (WGS) entry which is preliminary data.</text>
</comment>
<proteinExistence type="inferred from homology"/>
<accession>A0ABW9QUE8</accession>
<dbReference type="Proteomes" id="UP000437736">
    <property type="component" value="Unassembled WGS sequence"/>
</dbReference>
<feature type="transmembrane region" description="Helical" evidence="9">
    <location>
        <begin position="233"/>
        <end position="249"/>
    </location>
</feature>
<evidence type="ECO:0000256" key="5">
    <source>
        <dbReference type="ARBA" id="ARBA00022519"/>
    </source>
</evidence>
<keyword evidence="3 9" id="KW-0813">Transport</keyword>
<feature type="transmembrane region" description="Helical" evidence="9">
    <location>
        <begin position="296"/>
        <end position="315"/>
    </location>
</feature>
<evidence type="ECO:0000256" key="10">
    <source>
        <dbReference type="SAM" id="MobiDB-lite"/>
    </source>
</evidence>
<feature type="transmembrane region" description="Helical" evidence="9">
    <location>
        <begin position="122"/>
        <end position="148"/>
    </location>
</feature>
<evidence type="ECO:0000256" key="9">
    <source>
        <dbReference type="RuleBase" id="RU361157"/>
    </source>
</evidence>
<feature type="region of interest" description="Disordered" evidence="10">
    <location>
        <begin position="1"/>
        <end position="29"/>
    </location>
</feature>
<gene>
    <name evidence="12" type="ORF">GHK86_04590</name>
</gene>
<feature type="transmembrane region" description="Helical" evidence="9">
    <location>
        <begin position="203"/>
        <end position="226"/>
    </location>
</feature>
<evidence type="ECO:0000256" key="4">
    <source>
        <dbReference type="ARBA" id="ARBA00022475"/>
    </source>
</evidence>
<evidence type="ECO:0000256" key="8">
    <source>
        <dbReference type="ARBA" id="ARBA00023136"/>
    </source>
</evidence>
<dbReference type="InterPro" id="IPR047817">
    <property type="entry name" value="ABC2_TM_bact-type"/>
</dbReference>
<evidence type="ECO:0000313" key="13">
    <source>
        <dbReference type="Proteomes" id="UP000437736"/>
    </source>
</evidence>
<dbReference type="InterPro" id="IPR013525">
    <property type="entry name" value="ABC2_TM"/>
</dbReference>
<dbReference type="Pfam" id="PF01061">
    <property type="entry name" value="ABC2_membrane"/>
    <property type="match status" value="1"/>
</dbReference>
<organism evidence="12 13">
    <name type="scientific">Acidiferrimicrobium australe</name>
    <dbReference type="NCBI Taxonomy" id="2664430"/>
    <lineage>
        <taxon>Bacteria</taxon>
        <taxon>Bacillati</taxon>
        <taxon>Actinomycetota</taxon>
        <taxon>Acidimicrobiia</taxon>
        <taxon>Acidimicrobiales</taxon>
        <taxon>Acidimicrobiaceae</taxon>
        <taxon>Acidiferrimicrobium</taxon>
    </lineage>
</organism>